<dbReference type="Gene3D" id="1.10.220.150">
    <property type="entry name" value="Arf GTPase activating protein"/>
    <property type="match status" value="1"/>
</dbReference>
<feature type="region of interest" description="Disordered" evidence="6">
    <location>
        <begin position="138"/>
        <end position="224"/>
    </location>
</feature>
<evidence type="ECO:0000256" key="1">
    <source>
        <dbReference type="ARBA" id="ARBA00022468"/>
    </source>
</evidence>
<dbReference type="GeneID" id="16993911"/>
<dbReference type="Proteomes" id="UP000007014">
    <property type="component" value="Chromosome 10"/>
</dbReference>
<keyword evidence="2" id="KW-0479">Metal-binding</keyword>
<dbReference type="EMBL" id="AP006492">
    <property type="protein sequence ID" value="BAM80342.1"/>
    <property type="molecule type" value="Genomic_DNA"/>
</dbReference>
<accession>M1VCM8</accession>
<feature type="region of interest" description="Disordered" evidence="6">
    <location>
        <begin position="245"/>
        <end position="281"/>
    </location>
</feature>
<dbReference type="Gramene" id="CMJ230CT">
    <property type="protein sequence ID" value="CMJ230CT"/>
    <property type="gene ID" value="CMJ230C"/>
</dbReference>
<dbReference type="InterPro" id="IPR038508">
    <property type="entry name" value="ArfGAP_dom_sf"/>
</dbReference>
<evidence type="ECO:0000256" key="5">
    <source>
        <dbReference type="PROSITE-ProRule" id="PRU00288"/>
    </source>
</evidence>
<dbReference type="SMART" id="SM00105">
    <property type="entry name" value="ArfGap"/>
    <property type="match status" value="1"/>
</dbReference>
<dbReference type="KEGG" id="cme:CYME_CMJ230C"/>
<evidence type="ECO:0000256" key="3">
    <source>
        <dbReference type="ARBA" id="ARBA00022771"/>
    </source>
</evidence>
<feature type="compositionally biased region" description="Polar residues" evidence="6">
    <location>
        <begin position="178"/>
        <end position="191"/>
    </location>
</feature>
<name>M1VCM8_CYAM1</name>
<dbReference type="PANTHER" id="PTHR45686">
    <property type="entry name" value="ADP-RIBOSYLATION FACTOR GTPASE ACTIVATING PROTEIN 3, ISOFORM H-RELATED"/>
    <property type="match status" value="1"/>
</dbReference>
<dbReference type="RefSeq" id="XP_005534949.1">
    <property type="nucleotide sequence ID" value="XM_005534892.1"/>
</dbReference>
<dbReference type="OrthoDB" id="10266696at2759"/>
<reference evidence="8 9" key="2">
    <citation type="journal article" date="2007" name="BMC Biol.">
        <title>A 100%-complete sequence reveals unusually simple genomic features in the hot-spring red alga Cyanidioschyzon merolae.</title>
        <authorList>
            <person name="Nozaki H."/>
            <person name="Takano H."/>
            <person name="Misumi O."/>
            <person name="Terasawa K."/>
            <person name="Matsuzaki M."/>
            <person name="Maruyama S."/>
            <person name="Nishida K."/>
            <person name="Yagisawa F."/>
            <person name="Yoshida Y."/>
            <person name="Fujiwara T."/>
            <person name="Takio S."/>
            <person name="Tamura K."/>
            <person name="Chung S.J."/>
            <person name="Nakamura S."/>
            <person name="Kuroiwa H."/>
            <person name="Tanaka K."/>
            <person name="Sato N."/>
            <person name="Kuroiwa T."/>
        </authorList>
    </citation>
    <scope>NUCLEOTIDE SEQUENCE [LARGE SCALE GENOMIC DNA]</scope>
    <source>
        <strain evidence="8 9">10D</strain>
    </source>
</reference>
<dbReference type="CDD" id="cd08831">
    <property type="entry name" value="ArfGap_ArfGap2_3_like"/>
    <property type="match status" value="1"/>
</dbReference>
<feature type="compositionally biased region" description="Polar residues" evidence="6">
    <location>
        <begin position="476"/>
        <end position="495"/>
    </location>
</feature>
<evidence type="ECO:0000256" key="6">
    <source>
        <dbReference type="SAM" id="MobiDB-lite"/>
    </source>
</evidence>
<dbReference type="PRINTS" id="PR00405">
    <property type="entry name" value="REVINTRACTNG"/>
</dbReference>
<dbReference type="InterPro" id="IPR001164">
    <property type="entry name" value="ArfGAP_dom"/>
</dbReference>
<dbReference type="GO" id="GO:0005096">
    <property type="term" value="F:GTPase activator activity"/>
    <property type="evidence" value="ECO:0007669"/>
    <property type="project" value="UniProtKB-KW"/>
</dbReference>
<protein>
    <submittedName>
        <fullName evidence="8">Similar to GTPase activating protein</fullName>
    </submittedName>
</protein>
<keyword evidence="4" id="KW-0862">Zinc</keyword>
<feature type="region of interest" description="Disordered" evidence="6">
    <location>
        <begin position="476"/>
        <end position="497"/>
    </location>
</feature>
<keyword evidence="3 5" id="KW-0863">Zinc-finger</keyword>
<proteinExistence type="predicted"/>
<dbReference type="GO" id="GO:0000139">
    <property type="term" value="C:Golgi membrane"/>
    <property type="evidence" value="ECO:0007669"/>
    <property type="project" value="GOC"/>
</dbReference>
<feature type="compositionally biased region" description="Polar residues" evidence="6">
    <location>
        <begin position="245"/>
        <end position="261"/>
    </location>
</feature>
<dbReference type="GO" id="GO:0008270">
    <property type="term" value="F:zinc ion binding"/>
    <property type="evidence" value="ECO:0007669"/>
    <property type="project" value="UniProtKB-KW"/>
</dbReference>
<feature type="domain" description="Arf-GAP" evidence="7">
    <location>
        <begin position="13"/>
        <end position="129"/>
    </location>
</feature>
<organism evidence="8 9">
    <name type="scientific">Cyanidioschyzon merolae (strain NIES-3377 / 10D)</name>
    <name type="common">Unicellular red alga</name>
    <dbReference type="NCBI Taxonomy" id="280699"/>
    <lineage>
        <taxon>Eukaryota</taxon>
        <taxon>Rhodophyta</taxon>
        <taxon>Bangiophyceae</taxon>
        <taxon>Cyanidiales</taxon>
        <taxon>Cyanidiaceae</taxon>
        <taxon>Cyanidioschyzon</taxon>
    </lineage>
</organism>
<dbReference type="InterPro" id="IPR037278">
    <property type="entry name" value="ARFGAP/RecO"/>
</dbReference>
<dbReference type="HOGENOM" id="CLU_522133_0_0_1"/>
<reference evidence="8 9" key="1">
    <citation type="journal article" date="2004" name="Nature">
        <title>Genome sequence of the ultrasmall unicellular red alga Cyanidioschyzon merolae 10D.</title>
        <authorList>
            <person name="Matsuzaki M."/>
            <person name="Misumi O."/>
            <person name="Shin-i T."/>
            <person name="Maruyama S."/>
            <person name="Takahara M."/>
            <person name="Miyagishima S."/>
            <person name="Mori T."/>
            <person name="Nishida K."/>
            <person name="Yagisawa F."/>
            <person name="Nishida K."/>
            <person name="Yoshida Y."/>
            <person name="Nishimura Y."/>
            <person name="Nakao S."/>
            <person name="Kobayashi T."/>
            <person name="Momoyama Y."/>
            <person name="Higashiyama T."/>
            <person name="Minoda A."/>
            <person name="Sano M."/>
            <person name="Nomoto H."/>
            <person name="Oishi K."/>
            <person name="Hayashi H."/>
            <person name="Ohta F."/>
            <person name="Nishizaka S."/>
            <person name="Haga S."/>
            <person name="Miura S."/>
            <person name="Morishita T."/>
            <person name="Kabeya Y."/>
            <person name="Terasawa K."/>
            <person name="Suzuki Y."/>
            <person name="Ishii Y."/>
            <person name="Asakawa S."/>
            <person name="Takano H."/>
            <person name="Ohta N."/>
            <person name="Kuroiwa H."/>
            <person name="Tanaka K."/>
            <person name="Shimizu N."/>
            <person name="Sugano S."/>
            <person name="Sato N."/>
            <person name="Nozaki H."/>
            <person name="Ogasawara N."/>
            <person name="Kohara Y."/>
            <person name="Kuroiwa T."/>
        </authorList>
    </citation>
    <scope>NUCLEOTIDE SEQUENCE [LARGE SCALE GENOMIC DNA]</scope>
    <source>
        <strain evidence="8 9">10D</strain>
    </source>
</reference>
<dbReference type="PANTHER" id="PTHR45686:SF18">
    <property type="entry name" value="ADP-RIBOSYLATION FACTOR GTPASE-ACTIVATING PROTEIN GCS1"/>
    <property type="match status" value="1"/>
</dbReference>
<dbReference type="GO" id="GO:0048205">
    <property type="term" value="P:COPI coating of Golgi vesicle"/>
    <property type="evidence" value="ECO:0007669"/>
    <property type="project" value="TreeGrafter"/>
</dbReference>
<evidence type="ECO:0000313" key="9">
    <source>
        <dbReference type="Proteomes" id="UP000007014"/>
    </source>
</evidence>
<evidence type="ECO:0000313" key="8">
    <source>
        <dbReference type="EMBL" id="BAM80342.1"/>
    </source>
</evidence>
<keyword evidence="1" id="KW-0343">GTPase activation</keyword>
<dbReference type="Pfam" id="PF01412">
    <property type="entry name" value="ArfGap"/>
    <property type="match status" value="1"/>
</dbReference>
<evidence type="ECO:0000256" key="4">
    <source>
        <dbReference type="ARBA" id="ARBA00022833"/>
    </source>
</evidence>
<dbReference type="AlphaFoldDB" id="M1VCM8"/>
<keyword evidence="9" id="KW-1185">Reference proteome</keyword>
<dbReference type="STRING" id="280699.M1VCM8"/>
<dbReference type="eggNOG" id="KOG0706">
    <property type="taxonomic scope" value="Eukaryota"/>
</dbReference>
<gene>
    <name evidence="8" type="ORF">CYME_CMJ230C</name>
</gene>
<dbReference type="PROSITE" id="PS50115">
    <property type="entry name" value="ARFGAP"/>
    <property type="match status" value="1"/>
</dbReference>
<evidence type="ECO:0000259" key="7">
    <source>
        <dbReference type="PROSITE" id="PS50115"/>
    </source>
</evidence>
<dbReference type="OMA" id="PRWISIN"/>
<evidence type="ECO:0000256" key="2">
    <source>
        <dbReference type="ARBA" id="ARBA00022723"/>
    </source>
</evidence>
<sequence>MESAQPLPLAESRALLTRLRARPENRFCFDCEAHHPTWASTSYGIFLCIDCAGLHRNLGTHLSFVRSTLMDSWTPEQLWRMTAGGNERARSFFKAHQAPMSGSLSQKYSSRAAYLYRERLSREAEQVRLAHQDTLGCVGVAPEPAPSTPSAPEQPLQSKRSGQREAAVARQVVPETVDATQTELRTATTNGAGSGDRDAVPLQPSSSTSVGARTEERFSQSTASTLSDDATRFVTASVAGNLSQTRTGASMNGAPNWTSRSAAPRRTGSHGLGARRLGPSFSAGCKNTSTNMSNAVQIERPSGGSVSAGTAMACSASGSAALPQGSSRDASTPVFEAQRTGTTPPRASLLTGTVVTETAVSGFVTATRQGAGIGDPPQRQLDIEAKGPPLAVQPTRDSAQIAKQSVERAACESPQTSMASSADWRDKLRHAKAVSAADVRGQSDRMMVLQLADDTSASAAGAGPARISGNNAAWAVSSQARATPSRSPRTPTLETVGSVVRNVSKRLSSTVTELFEDLDRSA</sequence>
<dbReference type="SUPFAM" id="SSF57863">
    <property type="entry name" value="ArfGap/RecO-like zinc finger"/>
    <property type="match status" value="1"/>
</dbReference>